<evidence type="ECO:0008006" key="5">
    <source>
        <dbReference type="Google" id="ProtNLM"/>
    </source>
</evidence>
<dbReference type="Proteomes" id="UP000193083">
    <property type="component" value="Unassembled WGS sequence"/>
</dbReference>
<feature type="region of interest" description="Disordered" evidence="1">
    <location>
        <begin position="24"/>
        <end position="53"/>
    </location>
</feature>
<feature type="transmembrane region" description="Helical" evidence="2">
    <location>
        <begin position="135"/>
        <end position="156"/>
    </location>
</feature>
<feature type="transmembrane region" description="Helical" evidence="2">
    <location>
        <begin position="388"/>
        <end position="409"/>
    </location>
</feature>
<keyword evidence="2" id="KW-0812">Transmembrane</keyword>
<feature type="transmembrane region" description="Helical" evidence="2">
    <location>
        <begin position="243"/>
        <end position="267"/>
    </location>
</feature>
<keyword evidence="2" id="KW-1133">Transmembrane helix</keyword>
<evidence type="ECO:0000313" key="4">
    <source>
        <dbReference type="Proteomes" id="UP000193083"/>
    </source>
</evidence>
<feature type="transmembrane region" description="Helical" evidence="2">
    <location>
        <begin position="314"/>
        <end position="338"/>
    </location>
</feature>
<feature type="transmembrane region" description="Helical" evidence="2">
    <location>
        <begin position="496"/>
        <end position="514"/>
    </location>
</feature>
<evidence type="ECO:0000313" key="3">
    <source>
        <dbReference type="EMBL" id="SMH37848.1"/>
    </source>
</evidence>
<name>A0A1X7NJ31_9HYPH</name>
<organism evidence="3 4">
    <name type="scientific">Mesorhizobium australicum</name>
    <dbReference type="NCBI Taxonomy" id="536018"/>
    <lineage>
        <taxon>Bacteria</taxon>
        <taxon>Pseudomonadati</taxon>
        <taxon>Pseudomonadota</taxon>
        <taxon>Alphaproteobacteria</taxon>
        <taxon>Hyphomicrobiales</taxon>
        <taxon>Phyllobacteriaceae</taxon>
        <taxon>Mesorhizobium</taxon>
    </lineage>
</organism>
<keyword evidence="2" id="KW-0472">Membrane</keyword>
<protein>
    <recommendedName>
        <fullName evidence="5">Fenitrothion hydrolase</fullName>
    </recommendedName>
</protein>
<gene>
    <name evidence="3" type="ORF">SAMN02982922_1967</name>
</gene>
<feature type="transmembrane region" description="Helical" evidence="2">
    <location>
        <begin position="60"/>
        <end position="81"/>
    </location>
</feature>
<keyword evidence="4" id="KW-1185">Reference proteome</keyword>
<proteinExistence type="predicted"/>
<sequence>MPHSFTPASGLPAISPTRGEITRAAGAANLPPRGGDGRQARGGRDRARDREIEQPPAQSAWILSLAVLSLLLFPTAAFAHASDRGYVLLLPTGHYIAGGALAVAASFAVLWLVPAGALGRLAEPRLVLASRLPDLRAITSWISLAALALLVAAGWLGSRDPLSNPLPLVVWTLFWIGLTMLTGLVGNLFDWLDPWRGAAQLLGREKDAAPAWLDRLGYAPAIAQFAAFAWFELVYPAPDDPARLAWAVSIYYLVNLAGVLTLGYAAWTQRCEPFSVFFRIVSKLAVLERRAGTLALCLPGGKLAQAGPLPVSGVLFLLLALGSVSFDGLMRTFAWLGAIGVNPLEFPGRSAVMVENTAGLVVVPALLAAAFFAAVWAGERLSGQPVSLARAAGTLIWSIAPITLAYHVAHYLIALLVNGQYALAAISDPFSRGWNLFGTADNYISAGLVMGPGAAWVLWNLQAGAIVAGHVLAVVLAHMLAERLHADRAAAVRSQVPLTLLMIAYTVFGLWLLSTPTGA</sequence>
<dbReference type="AlphaFoldDB" id="A0A1X7NJ31"/>
<feature type="transmembrane region" description="Helical" evidence="2">
    <location>
        <begin position="93"/>
        <end position="114"/>
    </location>
</feature>
<feature type="transmembrane region" description="Helical" evidence="2">
    <location>
        <begin position="212"/>
        <end position="231"/>
    </location>
</feature>
<accession>A0A1X7NJ31</accession>
<dbReference type="EMBL" id="FXBL01000004">
    <property type="protein sequence ID" value="SMH37848.1"/>
    <property type="molecule type" value="Genomic_DNA"/>
</dbReference>
<feature type="compositionally biased region" description="Basic and acidic residues" evidence="1">
    <location>
        <begin position="35"/>
        <end position="53"/>
    </location>
</feature>
<evidence type="ECO:0000256" key="2">
    <source>
        <dbReference type="SAM" id="Phobius"/>
    </source>
</evidence>
<evidence type="ECO:0000256" key="1">
    <source>
        <dbReference type="SAM" id="MobiDB-lite"/>
    </source>
</evidence>
<feature type="transmembrane region" description="Helical" evidence="2">
    <location>
        <begin position="358"/>
        <end position="376"/>
    </location>
</feature>
<feature type="transmembrane region" description="Helical" evidence="2">
    <location>
        <begin position="456"/>
        <end position="476"/>
    </location>
</feature>
<feature type="transmembrane region" description="Helical" evidence="2">
    <location>
        <begin position="168"/>
        <end position="192"/>
    </location>
</feature>
<reference evidence="3 4" key="1">
    <citation type="submission" date="2017-04" db="EMBL/GenBank/DDBJ databases">
        <authorList>
            <person name="Afonso C.L."/>
            <person name="Miller P.J."/>
            <person name="Scott M.A."/>
            <person name="Spackman E."/>
            <person name="Goraichik I."/>
            <person name="Dimitrov K.M."/>
            <person name="Suarez D.L."/>
            <person name="Swayne D.E."/>
        </authorList>
    </citation>
    <scope>NUCLEOTIDE SEQUENCE [LARGE SCALE GENOMIC DNA]</scope>
    <source>
        <strain evidence="3 4">B5P</strain>
    </source>
</reference>